<dbReference type="OMA" id="HYVSSEF"/>
<evidence type="ECO:0000256" key="2">
    <source>
        <dbReference type="SAM" id="Coils"/>
    </source>
</evidence>
<reference evidence="6 7" key="1">
    <citation type="journal article" date="2018" name="Nat. Ecol. Evol.">
        <title>Shark genomes provide insights into elasmobranch evolution and the origin of vertebrates.</title>
        <authorList>
            <person name="Hara Y"/>
            <person name="Yamaguchi K"/>
            <person name="Onimaru K"/>
            <person name="Kadota M"/>
            <person name="Koyanagi M"/>
            <person name="Keeley SD"/>
            <person name="Tatsumi K"/>
            <person name="Tanaka K"/>
            <person name="Motone F"/>
            <person name="Kageyama Y"/>
            <person name="Nozu R"/>
            <person name="Adachi N"/>
            <person name="Nishimura O"/>
            <person name="Nakagawa R"/>
            <person name="Tanegashima C"/>
            <person name="Kiyatake I"/>
            <person name="Matsumoto R"/>
            <person name="Murakumo K"/>
            <person name="Nishida K"/>
            <person name="Terakita A"/>
            <person name="Kuratani S"/>
            <person name="Sato K"/>
            <person name="Hyodo S Kuraku.S."/>
        </authorList>
    </citation>
    <scope>NUCLEOTIDE SEQUENCE [LARGE SCALE GENOMIC DNA]</scope>
</reference>
<keyword evidence="7" id="KW-1185">Reference proteome</keyword>
<evidence type="ECO:0000313" key="7">
    <source>
        <dbReference type="Proteomes" id="UP000288216"/>
    </source>
</evidence>
<dbReference type="Gene3D" id="2.30.29.30">
    <property type="entry name" value="Pleckstrin-homology domain (PH domain)/Phosphotyrosine-binding domain (PTB)"/>
    <property type="match status" value="1"/>
</dbReference>
<dbReference type="SUPFAM" id="SSF48065">
    <property type="entry name" value="DBL homology domain (DH-domain)"/>
    <property type="match status" value="1"/>
</dbReference>
<dbReference type="GO" id="GO:0005829">
    <property type="term" value="C:cytosol"/>
    <property type="evidence" value="ECO:0007669"/>
    <property type="project" value="UniProtKB-ARBA"/>
</dbReference>
<feature type="compositionally biased region" description="Basic and acidic residues" evidence="3">
    <location>
        <begin position="821"/>
        <end position="832"/>
    </location>
</feature>
<accession>A0A401NGV5</accession>
<dbReference type="CDD" id="cd13243">
    <property type="entry name" value="PH_PLEKHG1_G2_G3"/>
    <property type="match status" value="1"/>
</dbReference>
<feature type="region of interest" description="Disordered" evidence="3">
    <location>
        <begin position="695"/>
        <end position="729"/>
    </location>
</feature>
<feature type="compositionally biased region" description="Basic and acidic residues" evidence="3">
    <location>
        <begin position="659"/>
        <end position="669"/>
    </location>
</feature>
<dbReference type="InterPro" id="IPR055251">
    <property type="entry name" value="SOS1_NGEF_PH"/>
</dbReference>
<dbReference type="GO" id="GO:0031267">
    <property type="term" value="F:small GTPase binding"/>
    <property type="evidence" value="ECO:0007669"/>
    <property type="project" value="TreeGrafter"/>
</dbReference>
<feature type="region of interest" description="Disordered" evidence="3">
    <location>
        <begin position="650"/>
        <end position="669"/>
    </location>
</feature>
<protein>
    <recommendedName>
        <fullName evidence="8">DH domain-containing protein</fullName>
    </recommendedName>
</protein>
<dbReference type="InterPro" id="IPR001849">
    <property type="entry name" value="PH_domain"/>
</dbReference>
<feature type="compositionally biased region" description="Polar residues" evidence="3">
    <location>
        <begin position="1126"/>
        <end position="1139"/>
    </location>
</feature>
<feature type="region of interest" description="Disordered" evidence="3">
    <location>
        <begin position="475"/>
        <end position="501"/>
    </location>
</feature>
<feature type="domain" description="PH" evidence="4">
    <location>
        <begin position="345"/>
        <end position="443"/>
    </location>
</feature>
<feature type="domain" description="DH" evidence="5">
    <location>
        <begin position="141"/>
        <end position="321"/>
    </location>
</feature>
<dbReference type="Pfam" id="PF00621">
    <property type="entry name" value="RhoGEF"/>
    <property type="match status" value="1"/>
</dbReference>
<dbReference type="PANTHER" id="PTHR45924">
    <property type="entry name" value="FI17866P1"/>
    <property type="match status" value="1"/>
</dbReference>
<feature type="region of interest" description="Disordered" evidence="3">
    <location>
        <begin position="1540"/>
        <end position="1615"/>
    </location>
</feature>
<evidence type="ECO:0000259" key="5">
    <source>
        <dbReference type="PROSITE" id="PS50010"/>
    </source>
</evidence>
<name>A0A401NGV5_SCYTO</name>
<dbReference type="PROSITE" id="PS50003">
    <property type="entry name" value="PH_DOMAIN"/>
    <property type="match status" value="1"/>
</dbReference>
<dbReference type="Gene3D" id="1.20.900.10">
    <property type="entry name" value="Dbl homology (DH) domain"/>
    <property type="match status" value="1"/>
</dbReference>
<dbReference type="InterPro" id="IPR011993">
    <property type="entry name" value="PH-like_dom_sf"/>
</dbReference>
<evidence type="ECO:0000256" key="1">
    <source>
        <dbReference type="ARBA" id="ARBA00022553"/>
    </source>
</evidence>
<feature type="compositionally biased region" description="Low complexity" evidence="3">
    <location>
        <begin position="14"/>
        <end position="43"/>
    </location>
</feature>
<dbReference type="STRING" id="75743.A0A401NGV5"/>
<feature type="compositionally biased region" description="Basic and acidic residues" evidence="3">
    <location>
        <begin position="1581"/>
        <end position="1594"/>
    </location>
</feature>
<dbReference type="FunFam" id="1.20.900.10:FF:000019">
    <property type="entry name" value="Pleckstrin homology domain-containing family G member 1"/>
    <property type="match status" value="1"/>
</dbReference>
<feature type="compositionally biased region" description="Polar residues" evidence="3">
    <location>
        <begin position="1390"/>
        <end position="1402"/>
    </location>
</feature>
<evidence type="ECO:0000259" key="4">
    <source>
        <dbReference type="PROSITE" id="PS50003"/>
    </source>
</evidence>
<gene>
    <name evidence="6" type="ORF">scyTo_0012640</name>
</gene>
<evidence type="ECO:0000256" key="3">
    <source>
        <dbReference type="SAM" id="MobiDB-lite"/>
    </source>
</evidence>
<dbReference type="InterPro" id="IPR035899">
    <property type="entry name" value="DBL_dom_sf"/>
</dbReference>
<evidence type="ECO:0000313" key="6">
    <source>
        <dbReference type="EMBL" id="GCB59951.1"/>
    </source>
</evidence>
<dbReference type="Proteomes" id="UP000288216">
    <property type="component" value="Unassembled WGS sequence"/>
</dbReference>
<evidence type="ECO:0008006" key="8">
    <source>
        <dbReference type="Google" id="ProtNLM"/>
    </source>
</evidence>
<dbReference type="InterPro" id="IPR000219">
    <property type="entry name" value="DH_dom"/>
</dbReference>
<feature type="compositionally biased region" description="Polar residues" evidence="3">
    <location>
        <begin position="765"/>
        <end position="776"/>
    </location>
</feature>
<dbReference type="OrthoDB" id="1594986at2759"/>
<dbReference type="Pfam" id="PF22697">
    <property type="entry name" value="SOS1_NGEF_PH"/>
    <property type="match status" value="1"/>
</dbReference>
<comment type="caution">
    <text evidence="6">The sequence shown here is derived from an EMBL/GenBank/DDBJ whole genome shotgun (WGS) entry which is preliminary data.</text>
</comment>
<dbReference type="GO" id="GO:2000114">
    <property type="term" value="P:regulation of establishment of cell polarity"/>
    <property type="evidence" value="ECO:0007669"/>
    <property type="project" value="TreeGrafter"/>
</dbReference>
<dbReference type="CDD" id="cd00160">
    <property type="entry name" value="RhoGEF"/>
    <property type="match status" value="1"/>
</dbReference>
<keyword evidence="1" id="KW-0597">Phosphoprotein</keyword>
<dbReference type="SMART" id="SM00233">
    <property type="entry name" value="PH"/>
    <property type="match status" value="1"/>
</dbReference>
<dbReference type="SUPFAM" id="SSF50729">
    <property type="entry name" value="PH domain-like"/>
    <property type="match status" value="1"/>
</dbReference>
<feature type="region of interest" description="Disordered" evidence="3">
    <location>
        <begin position="515"/>
        <end position="576"/>
    </location>
</feature>
<feature type="region of interest" description="Disordered" evidence="3">
    <location>
        <begin position="924"/>
        <end position="968"/>
    </location>
</feature>
<feature type="coiled-coil region" evidence="2">
    <location>
        <begin position="1200"/>
        <end position="1227"/>
    </location>
</feature>
<dbReference type="PANTHER" id="PTHR45924:SF4">
    <property type="entry name" value="PLECKSTRIN HOMOLOGY DOMAIN-CONTAINING FAMILY G MEMBER 3"/>
    <property type="match status" value="1"/>
</dbReference>
<sequence>MTALNRRITKWLESPRTSSASSLSSHDRMSTVTASTSSTSVNTDCSDYERSVSASSSGSLQDCRGPFGTPPLGSQLLEAGPPMEECVQVELAPPLRARKADLARNNNNNTPDRMSLDVNFLQAPLSPIATRAMAPNPKLSYVDRVVMEIIETERMYVQDLRSIIEDYLGCIIDAMDLPIRPEHVSALFGNIEDIYEFNSDLLQDLDRCDHDPVAIARCFVDKSQDFDIYTQYCTNYPNSVAALTECMRNKILAKFFRERQSTLKRYLPLGSYLLKPVQRILKYHLLLQEIAKHFDTSQEGYVVIEEAIDTMTGVAWYINDMKRKHEHAIRLQEVQSLLINWNGPDLTTYGELVLEGTFRIHRAKNERTLFLFDKVLLLAKKRGEHFVYKTHIMCTALMLNEGTRNSLCFDLFHYKNPKQQHAVQAKTVEEKRLWTHHIKRLILENHHAIVPQKAKEAILEIDSYYPSKYRYSPERSKKSISTQSTEEFLSCRRGRRQSEPTKQILKSLVQSGSDGELLGNKDSLNSMMGVSTLGSSTIEPESERHDTENNLAQSKDSLELLNASDSEETARGTEYVREGLEPEEELMIEGDQTEDPVVLQEVKGCKRQNSQPSGNAEKRRGWDIDVSEVLTPGVEPISVQQMVTEACQSALEEIQSDSETAHSPEETKEVAEVLEQVDVEVSDSVRGAVVSATECSFNEAGEEPKHLSSEESTDEEEQERNPRSILPPSVLGQASFIAGHFMNSRSRRNSLAADDGRSYGCPTPKVTSRQSSLENGDNVLWNSGTFDTSADCQVSVSQANNSQEKQFDEPNLSNLEDVSSEADRNIPRRRDSTLSRQDRLLIEKIKSYYDNAEHEDANFSIRRRESLSYIPAGLVRNSISKLNSQNKEEDLREAMLRKRFAASNAAVSFGNGPSTCALLDLPTTQRNSHSSSLGSSALSEPRQPDFNDPVEESPPLDFSRDTNSLSQDPIVENEFRPSVEMIKIWQVMENMPDSAAEPPKRVEQKHEATLKPEVFEPNSEMLKKREVENLEQCQIKQLSNGRIIFGLDFNEPLVIVEDSDLSAIKEESPLSSPASFACESGLQGRPKSIAETGDSKNVEDLLFVHKSASLSQAPLCVQLPKCSGSENKTALPHTRSSFTQKRHDRLAPSTRPHVAQAGTRAQSEELLREVTEKMKTKVYQLARIYSQRIKNSKPVVRKRRQHLEEELMNDEEERENEMDKLPDLQEDQKEMVVDADEPKVTLSLPRYEHVIIQEQMLLAPLMEEPSTPSPSKDSQAFLPFFTRIPSPRRSVISPNLVSPTRFHSRSPLSPTEMETFLWPDVRELRSKYASVDGQFAKMATQRAAAANLLRPTEGAYSKLGRVAKSMSMPNGMMEGRLSHFSSPEHEDSSKPSNAKVQLSKTAPGTGVRKQLHSDSSIQYLLQTAPESSFRNHVMCSRTASPDFRCAEQSSSSDSKHCHFTEDAESTHYVSSEFTLQDDQTVIILENLPCAGDGLSSHRNDQVTKGGSGEGYVQIRSPTSHEKISIRAVVERCRAYQESEEYKMRQESEGKSWRQGPANSTAKPRSSKGAEKEVSSTNQLSEPRKEMSQLSRRTDLGQQGLVKNLRDKFQSLSSAM</sequence>
<dbReference type="SMART" id="SM00325">
    <property type="entry name" value="RhoGEF"/>
    <property type="match status" value="1"/>
</dbReference>
<dbReference type="PROSITE" id="PS50010">
    <property type="entry name" value="DH_2"/>
    <property type="match status" value="1"/>
</dbReference>
<proteinExistence type="predicted"/>
<feature type="compositionally biased region" description="Polar residues" evidence="3">
    <location>
        <begin position="522"/>
        <end position="539"/>
    </location>
</feature>
<feature type="region of interest" description="Disordered" evidence="3">
    <location>
        <begin position="1490"/>
        <end position="1516"/>
    </location>
</feature>
<dbReference type="InterPro" id="IPR043324">
    <property type="entry name" value="PH_PLEKHG1_G2_G3"/>
</dbReference>
<feature type="region of interest" description="Disordered" evidence="3">
    <location>
        <begin position="747"/>
        <end position="776"/>
    </location>
</feature>
<dbReference type="GO" id="GO:0005085">
    <property type="term" value="F:guanyl-nucleotide exchange factor activity"/>
    <property type="evidence" value="ECO:0007669"/>
    <property type="project" value="InterPro"/>
</dbReference>
<feature type="region of interest" description="Disordered" evidence="3">
    <location>
        <begin position="1126"/>
        <end position="1162"/>
    </location>
</feature>
<keyword evidence="2" id="KW-0175">Coiled coil</keyword>
<feature type="region of interest" description="Disordered" evidence="3">
    <location>
        <begin position="796"/>
        <end position="832"/>
    </location>
</feature>
<feature type="compositionally biased region" description="Basic and acidic residues" evidence="3">
    <location>
        <begin position="1540"/>
        <end position="1551"/>
    </location>
</feature>
<organism evidence="6 7">
    <name type="scientific">Scyliorhinus torazame</name>
    <name type="common">Cloudy catshark</name>
    <name type="synonym">Catulus torazame</name>
    <dbReference type="NCBI Taxonomy" id="75743"/>
    <lineage>
        <taxon>Eukaryota</taxon>
        <taxon>Metazoa</taxon>
        <taxon>Chordata</taxon>
        <taxon>Craniata</taxon>
        <taxon>Vertebrata</taxon>
        <taxon>Chondrichthyes</taxon>
        <taxon>Elasmobranchii</taxon>
        <taxon>Galeomorphii</taxon>
        <taxon>Galeoidea</taxon>
        <taxon>Carcharhiniformes</taxon>
        <taxon>Scyliorhinidae</taxon>
        <taxon>Scyliorhinus</taxon>
    </lineage>
</organism>
<feature type="region of interest" description="Disordered" evidence="3">
    <location>
        <begin position="1"/>
        <end position="64"/>
    </location>
</feature>
<dbReference type="EMBL" id="BFAA01006166">
    <property type="protein sequence ID" value="GCB59951.1"/>
    <property type="molecule type" value="Genomic_DNA"/>
</dbReference>
<feature type="region of interest" description="Disordered" evidence="3">
    <location>
        <begin position="1368"/>
        <end position="1412"/>
    </location>
</feature>
<feature type="compositionally biased region" description="Low complexity" evidence="3">
    <location>
        <begin position="928"/>
        <end position="939"/>
    </location>
</feature>